<reference evidence="9 10" key="1">
    <citation type="journal article" date="2018" name="Nat. Ecol. Evol.">
        <title>Shark genomes provide insights into elasmobranch evolution and the origin of vertebrates.</title>
        <authorList>
            <person name="Hara Y"/>
            <person name="Yamaguchi K"/>
            <person name="Onimaru K"/>
            <person name="Kadota M"/>
            <person name="Koyanagi M"/>
            <person name="Keeley SD"/>
            <person name="Tatsumi K"/>
            <person name="Tanaka K"/>
            <person name="Motone F"/>
            <person name="Kageyama Y"/>
            <person name="Nozu R"/>
            <person name="Adachi N"/>
            <person name="Nishimura O"/>
            <person name="Nakagawa R"/>
            <person name="Tanegashima C"/>
            <person name="Kiyatake I"/>
            <person name="Matsumoto R"/>
            <person name="Murakumo K"/>
            <person name="Nishida K"/>
            <person name="Terakita A"/>
            <person name="Kuratani S"/>
            <person name="Sato K"/>
            <person name="Hyodo S Kuraku.S."/>
        </authorList>
    </citation>
    <scope>NUCLEOTIDE SEQUENCE [LARGE SCALE GENOMIC DNA]</scope>
</reference>
<dbReference type="OrthoDB" id="2019015at2759"/>
<keyword evidence="4" id="KW-0963">Cytoplasm</keyword>
<comment type="similarity">
    <text evidence="3">Belongs to the flavin monoamine oxidase family.</text>
</comment>
<keyword evidence="6" id="KW-0274">FAD</keyword>
<dbReference type="InterPro" id="IPR002937">
    <property type="entry name" value="Amino_oxidase"/>
</dbReference>
<dbReference type="SUPFAM" id="SSF51905">
    <property type="entry name" value="FAD/NAD(P)-binding domain"/>
    <property type="match status" value="1"/>
</dbReference>
<sequence length="462" mass="52054">MQFFVIFHVAQGLVEIGAQWIHGPSKQNAVFQLASQYDLLDEEAMSEENQAVQMGGHPPDMSTYYTSSGKRMGPEITAPVEELYAALILKSREFFHSKTEPARSLGEFLKHEIARRAEEWKGDVETCNLKLALLNGEFKLECCISGTDSLDLVALQPFGEYVPLPGIDCVFPGGFKSLIDAMMKSLPKDIVSYNKPVKCIHWNGSFKTSNTQEHAYPVLVECEDGETIPADHVIVTVSLGFLKEHYQTFIRPPLPASKINSIQKLGFGTHNKIFLEFEKPFWEPECQLIRLVWEDESPLLSKRPDLQKEWFKKIFGFIVLRPMERHGHVLLAVLAGEEANFMESLSDSDVKNCLTQVLRRFTGNPLIPEPKNIIRSKWYSDQYTKGSYTYTAIGSSGDDIDAIAQPLPLASTKAQPLQVLFAGEATHRTFYSTTHGALESGWREADRLNDHYLPFSSMNAKL</sequence>
<proteinExistence type="inferred from homology"/>
<evidence type="ECO:0000256" key="1">
    <source>
        <dbReference type="ARBA" id="ARBA00001974"/>
    </source>
</evidence>
<dbReference type="Pfam" id="PF01593">
    <property type="entry name" value="Amino_oxidase"/>
    <property type="match status" value="1"/>
</dbReference>
<organism evidence="9 10">
    <name type="scientific">Scyliorhinus torazame</name>
    <name type="common">Cloudy catshark</name>
    <name type="synonym">Catulus torazame</name>
    <dbReference type="NCBI Taxonomy" id="75743"/>
    <lineage>
        <taxon>Eukaryota</taxon>
        <taxon>Metazoa</taxon>
        <taxon>Chordata</taxon>
        <taxon>Craniata</taxon>
        <taxon>Vertebrata</taxon>
        <taxon>Chondrichthyes</taxon>
        <taxon>Elasmobranchii</taxon>
        <taxon>Galeomorphii</taxon>
        <taxon>Galeoidea</taxon>
        <taxon>Carcharhiniformes</taxon>
        <taxon>Scyliorhinidae</taxon>
        <taxon>Scyliorhinus</taxon>
    </lineage>
</organism>
<dbReference type="InterPro" id="IPR050281">
    <property type="entry name" value="Flavin_monoamine_oxidase"/>
</dbReference>
<dbReference type="AlphaFoldDB" id="A0A401PJA6"/>
<dbReference type="InterPro" id="IPR036188">
    <property type="entry name" value="FAD/NAD-bd_sf"/>
</dbReference>
<evidence type="ECO:0000256" key="4">
    <source>
        <dbReference type="ARBA" id="ARBA00022490"/>
    </source>
</evidence>
<evidence type="ECO:0000313" key="9">
    <source>
        <dbReference type="EMBL" id="GCB73181.1"/>
    </source>
</evidence>
<dbReference type="OMA" id="GTHSMDE"/>
<protein>
    <recommendedName>
        <fullName evidence="8">Amine oxidase domain-containing protein</fullName>
    </recommendedName>
</protein>
<evidence type="ECO:0000256" key="6">
    <source>
        <dbReference type="ARBA" id="ARBA00022827"/>
    </source>
</evidence>
<evidence type="ECO:0000313" key="10">
    <source>
        <dbReference type="Proteomes" id="UP000288216"/>
    </source>
</evidence>
<comment type="caution">
    <text evidence="9">The sequence shown here is derived from an EMBL/GenBank/DDBJ whole genome shotgun (WGS) entry which is preliminary data.</text>
</comment>
<comment type="subcellular location">
    <subcellularLocation>
        <location evidence="2">Cytoplasm</location>
    </subcellularLocation>
</comment>
<keyword evidence="5" id="KW-0285">Flavoprotein</keyword>
<gene>
    <name evidence="9" type="ORF">scyTo_0006660</name>
</gene>
<keyword evidence="10" id="KW-1185">Reference proteome</keyword>
<evidence type="ECO:0000259" key="8">
    <source>
        <dbReference type="Pfam" id="PF01593"/>
    </source>
</evidence>
<dbReference type="PANTHER" id="PTHR10742">
    <property type="entry name" value="FLAVIN MONOAMINE OXIDASE"/>
    <property type="match status" value="1"/>
</dbReference>
<accession>A0A401PJA6</accession>
<dbReference type="SUPFAM" id="SSF54373">
    <property type="entry name" value="FAD-linked reductases, C-terminal domain"/>
    <property type="match status" value="1"/>
</dbReference>
<dbReference type="STRING" id="75743.A0A401PJA6"/>
<comment type="cofactor">
    <cofactor evidence="1">
        <name>FAD</name>
        <dbReference type="ChEBI" id="CHEBI:57692"/>
    </cofactor>
</comment>
<dbReference type="GO" id="GO:0046203">
    <property type="term" value="P:spermidine catabolic process"/>
    <property type="evidence" value="ECO:0007669"/>
    <property type="project" value="TreeGrafter"/>
</dbReference>
<dbReference type="GO" id="GO:0046592">
    <property type="term" value="F:polyamine oxidase activity"/>
    <property type="evidence" value="ECO:0007669"/>
    <property type="project" value="TreeGrafter"/>
</dbReference>
<dbReference type="EMBL" id="BFAA01002285">
    <property type="protein sequence ID" value="GCB73181.1"/>
    <property type="molecule type" value="Genomic_DNA"/>
</dbReference>
<feature type="domain" description="Amine oxidase" evidence="8">
    <location>
        <begin position="13"/>
        <end position="448"/>
    </location>
</feature>
<evidence type="ECO:0000256" key="7">
    <source>
        <dbReference type="ARBA" id="ARBA00023002"/>
    </source>
</evidence>
<name>A0A401PJA6_SCYTO</name>
<keyword evidence="7" id="KW-0560">Oxidoreductase</keyword>
<evidence type="ECO:0000256" key="3">
    <source>
        <dbReference type="ARBA" id="ARBA00005995"/>
    </source>
</evidence>
<dbReference type="PANTHER" id="PTHR10742:SF405">
    <property type="entry name" value="PEROXISOMAL N(1)-ACETYL-SPERMINE_SPERMIDINE OXIDASE"/>
    <property type="match status" value="1"/>
</dbReference>
<evidence type="ECO:0000256" key="5">
    <source>
        <dbReference type="ARBA" id="ARBA00022630"/>
    </source>
</evidence>
<dbReference type="Gene3D" id="3.90.660.10">
    <property type="match status" value="1"/>
</dbReference>
<evidence type="ECO:0000256" key="2">
    <source>
        <dbReference type="ARBA" id="ARBA00004496"/>
    </source>
</evidence>
<dbReference type="Gene3D" id="3.50.50.60">
    <property type="entry name" value="FAD/NAD(P)-binding domain"/>
    <property type="match status" value="1"/>
</dbReference>
<dbReference type="GO" id="GO:0005737">
    <property type="term" value="C:cytoplasm"/>
    <property type="evidence" value="ECO:0007669"/>
    <property type="project" value="UniProtKB-SubCell"/>
</dbReference>
<dbReference type="Proteomes" id="UP000288216">
    <property type="component" value="Unassembled WGS sequence"/>
</dbReference>